<evidence type="ECO:0000313" key="13">
    <source>
        <dbReference type="EMBL" id="EIJ43671.1"/>
    </source>
</evidence>
<dbReference type="InterPro" id="IPR007046">
    <property type="entry name" value="RNA_pol_sigma_54_core-bd"/>
</dbReference>
<dbReference type="eggNOG" id="COG1508">
    <property type="taxonomic scope" value="Bacteria"/>
</dbReference>
<dbReference type="PIRSF" id="PIRSF000774">
    <property type="entry name" value="RpoN"/>
    <property type="match status" value="1"/>
</dbReference>
<keyword evidence="8 10" id="KW-0238">DNA-binding</keyword>
<evidence type="ECO:0000259" key="11">
    <source>
        <dbReference type="Pfam" id="PF04552"/>
    </source>
</evidence>
<dbReference type="NCBIfam" id="TIGR02395">
    <property type="entry name" value="rpoN_sigma"/>
    <property type="match status" value="1"/>
</dbReference>
<dbReference type="InterPro" id="IPR007634">
    <property type="entry name" value="RNA_pol_sigma_54_DNA-bd"/>
</dbReference>
<accession>I3CJ78</accession>
<evidence type="ECO:0000256" key="5">
    <source>
        <dbReference type="ARBA" id="ARBA00022695"/>
    </source>
</evidence>
<dbReference type="Gene3D" id="1.10.10.1330">
    <property type="entry name" value="RNA polymerase sigma-54 factor, core-binding domain"/>
    <property type="match status" value="1"/>
</dbReference>
<organism evidence="13 14">
    <name type="scientific">Beggiatoa alba B18LD</name>
    <dbReference type="NCBI Taxonomy" id="395493"/>
    <lineage>
        <taxon>Bacteria</taxon>
        <taxon>Pseudomonadati</taxon>
        <taxon>Pseudomonadota</taxon>
        <taxon>Gammaproteobacteria</taxon>
        <taxon>Thiotrichales</taxon>
        <taxon>Thiotrichaceae</taxon>
        <taxon>Beggiatoa</taxon>
    </lineage>
</organism>
<dbReference type="PANTHER" id="PTHR32248">
    <property type="entry name" value="RNA POLYMERASE SIGMA-54 FACTOR"/>
    <property type="match status" value="1"/>
</dbReference>
<dbReference type="Pfam" id="PF04963">
    <property type="entry name" value="Sigma54_CBD"/>
    <property type="match status" value="1"/>
</dbReference>
<dbReference type="InterPro" id="IPR038709">
    <property type="entry name" value="RpoN_core-bd_sf"/>
</dbReference>
<evidence type="ECO:0000256" key="2">
    <source>
        <dbReference type="ARBA" id="ARBA00019942"/>
    </source>
</evidence>
<evidence type="ECO:0000256" key="6">
    <source>
        <dbReference type="ARBA" id="ARBA00023015"/>
    </source>
</evidence>
<dbReference type="Pfam" id="PF00309">
    <property type="entry name" value="Sigma54_AID"/>
    <property type="match status" value="1"/>
</dbReference>
<dbReference type="Gene3D" id="1.10.10.60">
    <property type="entry name" value="Homeodomain-like"/>
    <property type="match status" value="1"/>
</dbReference>
<dbReference type="PROSITE" id="PS50044">
    <property type="entry name" value="SIGMA54_3"/>
    <property type="match status" value="1"/>
</dbReference>
<dbReference type="GO" id="GO:0032993">
    <property type="term" value="C:protein-DNA complex"/>
    <property type="evidence" value="ECO:0007669"/>
    <property type="project" value="UniProtKB-ARBA"/>
</dbReference>
<dbReference type="PROSITE" id="PS00717">
    <property type="entry name" value="SIGMA54_1"/>
    <property type="match status" value="1"/>
</dbReference>
<dbReference type="GO" id="GO:0016779">
    <property type="term" value="F:nucleotidyltransferase activity"/>
    <property type="evidence" value="ECO:0007669"/>
    <property type="project" value="UniProtKB-KW"/>
</dbReference>
<keyword evidence="6 10" id="KW-0805">Transcription regulation</keyword>
<evidence type="ECO:0000256" key="4">
    <source>
        <dbReference type="ARBA" id="ARBA00022679"/>
    </source>
</evidence>
<feature type="domain" description="RNA polymerase sigma factor 54 core-binding" evidence="12">
    <location>
        <begin position="154"/>
        <end position="344"/>
    </location>
</feature>
<evidence type="ECO:0000313" key="14">
    <source>
        <dbReference type="Proteomes" id="UP000005744"/>
    </source>
</evidence>
<dbReference type="GO" id="GO:0000976">
    <property type="term" value="F:transcription cis-regulatory region binding"/>
    <property type="evidence" value="ECO:0007669"/>
    <property type="project" value="UniProtKB-ARBA"/>
</dbReference>
<dbReference type="HOGENOM" id="CLU_020569_0_1_6"/>
<dbReference type="GO" id="GO:0000428">
    <property type="term" value="C:DNA-directed RNA polymerase complex"/>
    <property type="evidence" value="ECO:0007669"/>
    <property type="project" value="UniProtKB-KW"/>
</dbReference>
<comment type="similarity">
    <text evidence="1 10">Belongs to the sigma-54 factor family.</text>
</comment>
<evidence type="ECO:0000259" key="12">
    <source>
        <dbReference type="Pfam" id="PF04963"/>
    </source>
</evidence>
<dbReference type="EMBL" id="JH600070">
    <property type="protein sequence ID" value="EIJ43671.1"/>
    <property type="molecule type" value="Genomic_DNA"/>
</dbReference>
<evidence type="ECO:0000256" key="1">
    <source>
        <dbReference type="ARBA" id="ARBA00008798"/>
    </source>
</evidence>
<dbReference type="GO" id="GO:0006352">
    <property type="term" value="P:DNA-templated transcription initiation"/>
    <property type="evidence" value="ECO:0007669"/>
    <property type="project" value="InterPro"/>
</dbReference>
<name>I3CJ78_9GAMM</name>
<dbReference type="FunFam" id="1.10.10.1330:FF:000001">
    <property type="entry name" value="RNA polymerase sigma-54 factor"/>
    <property type="match status" value="1"/>
</dbReference>
<dbReference type="OrthoDB" id="9814402at2"/>
<dbReference type="GO" id="GO:0001216">
    <property type="term" value="F:DNA-binding transcription activator activity"/>
    <property type="evidence" value="ECO:0007669"/>
    <property type="project" value="InterPro"/>
</dbReference>
<keyword evidence="5 10" id="KW-0548">Nucleotidyltransferase</keyword>
<dbReference type="Proteomes" id="UP000005744">
    <property type="component" value="Unassembled WGS sequence"/>
</dbReference>
<dbReference type="RefSeq" id="WP_002691041.1">
    <property type="nucleotide sequence ID" value="NZ_JH600070.1"/>
</dbReference>
<dbReference type="PRINTS" id="PR00045">
    <property type="entry name" value="SIGMA54FCT"/>
</dbReference>
<keyword evidence="3 10" id="KW-0240">DNA-directed RNA polymerase</keyword>
<reference evidence="13 14" key="1">
    <citation type="submission" date="2011-11" db="EMBL/GenBank/DDBJ databases">
        <title>Improved High-Quality Draft sequence of Beggiatoa alba B18lD.</title>
        <authorList>
            <consortium name="US DOE Joint Genome Institute"/>
            <person name="Lucas S."/>
            <person name="Han J."/>
            <person name="Lapidus A."/>
            <person name="Cheng J.-F."/>
            <person name="Goodwin L."/>
            <person name="Pitluck S."/>
            <person name="Peters L."/>
            <person name="Mikhailova N."/>
            <person name="Held B."/>
            <person name="Detter J.C."/>
            <person name="Han C."/>
            <person name="Tapia R."/>
            <person name="Land M."/>
            <person name="Hauser L."/>
            <person name="Kyrpides N."/>
            <person name="Ivanova N."/>
            <person name="Pagani I."/>
            <person name="Samuel K."/>
            <person name="Teske A."/>
            <person name="Mueller J."/>
            <person name="Woyke T."/>
        </authorList>
    </citation>
    <scope>NUCLEOTIDE SEQUENCE [LARGE SCALE GENOMIC DNA]</scope>
    <source>
        <strain evidence="13 14">B18LD</strain>
    </source>
</reference>
<evidence type="ECO:0000256" key="8">
    <source>
        <dbReference type="ARBA" id="ARBA00023125"/>
    </source>
</evidence>
<keyword evidence="4 10" id="KW-0808">Transferase</keyword>
<feature type="domain" description="RNA polymerase sigma factor 54 DNA-binding" evidence="11">
    <location>
        <begin position="360"/>
        <end position="517"/>
    </location>
</feature>
<keyword evidence="14" id="KW-1185">Reference proteome</keyword>
<proteinExistence type="inferred from homology"/>
<dbReference type="GO" id="GO:0016987">
    <property type="term" value="F:sigma factor activity"/>
    <property type="evidence" value="ECO:0007669"/>
    <property type="project" value="UniProtKB-KW"/>
</dbReference>
<keyword evidence="7 10" id="KW-0731">Sigma factor</keyword>
<evidence type="ECO:0000256" key="3">
    <source>
        <dbReference type="ARBA" id="ARBA00022478"/>
    </source>
</evidence>
<dbReference type="FunFam" id="1.10.10.60:FF:000045">
    <property type="entry name" value="RNA polymerase sigma-54 factor"/>
    <property type="match status" value="1"/>
</dbReference>
<dbReference type="NCBIfam" id="NF004595">
    <property type="entry name" value="PRK05932.1-2"/>
    <property type="match status" value="1"/>
</dbReference>
<dbReference type="PANTHER" id="PTHR32248:SF4">
    <property type="entry name" value="RNA POLYMERASE SIGMA-54 FACTOR"/>
    <property type="match status" value="1"/>
</dbReference>
<sequence>MKQSLQLRLGQQITMTPQLQQAIRLLQLSTLDLQLEIQQALESNIMLEATEGEYDDGVEDYDDNPATPSPEIEDNFKQELDRALNNETETTTPDIDEDYGTGEDSRELVMDNASDIPESLAVDSDWEDIYDGALHDYPTANADGNGKDLLFSQNAAEQTLTDHLRWQLDLTPFSNQDRAIATAIIDAIDGDGYLRASIEDLMQSLGEGVIVESDEVEAVLHRVQHFDPVGIGARDLAECLQLQLDELPKETLWLTEAKHLVKTHLSVLADHDYPQLAKLMKLSREDLREVVNLIQTLNPRPGAQMEVHQSNYIVPDVYVKKIKGQWKVELNPEITPKLRINRYYADLISRSDSSRADVSNLKNHLQEARWFIKSLKSRHETLLKVANCIVKRQTAFLEYGEEAMKPLVLHDIASELEMHESTISRVTTQKYIHTSRGIFELKYFFSSHVSTNTGGECSSTAIRALIKKLIAAENAAKPLSDSKIASMLSERGINVARRTVAKYREAMVIPPSNERKRLV</sequence>
<keyword evidence="9 10" id="KW-0804">Transcription</keyword>
<dbReference type="STRING" id="395493.BegalDRAFT_2837"/>
<dbReference type="Pfam" id="PF04552">
    <property type="entry name" value="Sigma54_DBD"/>
    <property type="match status" value="1"/>
</dbReference>
<evidence type="ECO:0000256" key="9">
    <source>
        <dbReference type="ARBA" id="ARBA00023163"/>
    </source>
</evidence>
<dbReference type="PROSITE" id="PS00718">
    <property type="entry name" value="SIGMA54_2"/>
    <property type="match status" value="1"/>
</dbReference>
<comment type="function">
    <text evidence="10">Sigma factors are initiation factors that promote the attachment of RNA polymerase to specific initiation sites and are then released.</text>
</comment>
<dbReference type="AlphaFoldDB" id="I3CJ78"/>
<evidence type="ECO:0000256" key="7">
    <source>
        <dbReference type="ARBA" id="ARBA00023082"/>
    </source>
</evidence>
<protein>
    <recommendedName>
        <fullName evidence="2 10">RNA polymerase sigma-54 factor</fullName>
    </recommendedName>
</protein>
<dbReference type="InterPro" id="IPR000394">
    <property type="entry name" value="RNA_pol_sigma_54"/>
</dbReference>
<dbReference type="NCBIfam" id="NF009118">
    <property type="entry name" value="PRK12469.1"/>
    <property type="match status" value="1"/>
</dbReference>
<gene>
    <name evidence="13" type="ORF">BegalDRAFT_2837</name>
</gene>
<evidence type="ECO:0000256" key="10">
    <source>
        <dbReference type="PIRNR" id="PIRNR000774"/>
    </source>
</evidence>